<reference evidence="2" key="1">
    <citation type="submission" date="2022-12" db="EMBL/GenBank/DDBJ databases">
        <title>Draft genome assemblies for two species of Escallonia (Escalloniales).</title>
        <authorList>
            <person name="Chanderbali A."/>
            <person name="Dervinis C."/>
            <person name="Anghel I."/>
            <person name="Soltis D."/>
            <person name="Soltis P."/>
            <person name="Zapata F."/>
        </authorList>
    </citation>
    <scope>NUCLEOTIDE SEQUENCE</scope>
    <source>
        <strain evidence="2">UCBG92.1500</strain>
        <tissue evidence="2">Leaf</tissue>
    </source>
</reference>
<feature type="compositionally biased region" description="Polar residues" evidence="1">
    <location>
        <begin position="118"/>
        <end position="130"/>
    </location>
</feature>
<dbReference type="PANTHER" id="PTHR36378">
    <property type="entry name" value="COTTON FIBER PROTEIN"/>
    <property type="match status" value="1"/>
</dbReference>
<dbReference type="AlphaFoldDB" id="A0AA88QC30"/>
<feature type="region of interest" description="Disordered" evidence="1">
    <location>
        <begin position="174"/>
        <end position="193"/>
    </location>
</feature>
<evidence type="ECO:0000256" key="1">
    <source>
        <dbReference type="SAM" id="MobiDB-lite"/>
    </source>
</evidence>
<feature type="compositionally biased region" description="Basic residues" evidence="1">
    <location>
        <begin position="175"/>
        <end position="186"/>
    </location>
</feature>
<dbReference type="Pfam" id="PF05553">
    <property type="entry name" value="DUF761"/>
    <property type="match status" value="1"/>
</dbReference>
<feature type="region of interest" description="Disordered" evidence="1">
    <location>
        <begin position="78"/>
        <end position="160"/>
    </location>
</feature>
<evidence type="ECO:0000313" key="3">
    <source>
        <dbReference type="Proteomes" id="UP001187471"/>
    </source>
</evidence>
<dbReference type="Proteomes" id="UP001187471">
    <property type="component" value="Unassembled WGS sequence"/>
</dbReference>
<dbReference type="PANTHER" id="PTHR36378:SF1">
    <property type="entry name" value="COTTON FIBER PROTEIN"/>
    <property type="match status" value="1"/>
</dbReference>
<comment type="caution">
    <text evidence="2">The sequence shown here is derived from an EMBL/GenBank/DDBJ whole genome shotgun (WGS) entry which is preliminary data.</text>
</comment>
<keyword evidence="3" id="KW-1185">Reference proteome</keyword>
<protein>
    <submittedName>
        <fullName evidence="2">Uncharacterized protein</fullName>
    </submittedName>
</protein>
<dbReference type="EMBL" id="JAVXUO010003229">
    <property type="protein sequence ID" value="KAK2965232.1"/>
    <property type="molecule type" value="Genomic_DNA"/>
</dbReference>
<feature type="compositionally biased region" description="Acidic residues" evidence="1">
    <location>
        <begin position="138"/>
        <end position="157"/>
    </location>
</feature>
<organism evidence="2 3">
    <name type="scientific">Escallonia rubra</name>
    <dbReference type="NCBI Taxonomy" id="112253"/>
    <lineage>
        <taxon>Eukaryota</taxon>
        <taxon>Viridiplantae</taxon>
        <taxon>Streptophyta</taxon>
        <taxon>Embryophyta</taxon>
        <taxon>Tracheophyta</taxon>
        <taxon>Spermatophyta</taxon>
        <taxon>Magnoliopsida</taxon>
        <taxon>eudicotyledons</taxon>
        <taxon>Gunneridae</taxon>
        <taxon>Pentapetalae</taxon>
        <taxon>asterids</taxon>
        <taxon>campanulids</taxon>
        <taxon>Escalloniales</taxon>
        <taxon>Escalloniaceae</taxon>
        <taxon>Escallonia</taxon>
    </lineage>
</organism>
<gene>
    <name evidence="2" type="ORF">RJ640_019987</name>
</gene>
<name>A0AA88QC30_9ASTE</name>
<dbReference type="InterPro" id="IPR008480">
    <property type="entry name" value="DUF761_pln"/>
</dbReference>
<evidence type="ECO:0000313" key="2">
    <source>
        <dbReference type="EMBL" id="KAK2965232.1"/>
    </source>
</evidence>
<sequence>MEEKSITVVTNNVVADTTVPTAEKSTINGQKKKKRGAFSLLQAALFMLRQKPGEKSKRVQLEVASNGNWKKMLGSMRPLHLQDSPSPSPPPPSVMVNMEQFEDVLPPASPAPSTSSAGTMSQYASANNLQELDKHDESDDEDDETDKEFDDNAGDEMIDAKAEEFIAHFYEQMRLQHHRTRGKRRESRGARML</sequence>
<accession>A0AA88QC30</accession>
<proteinExistence type="predicted"/>